<keyword evidence="3" id="KW-1185">Reference proteome</keyword>
<feature type="chain" id="PRO_5037457972" evidence="2">
    <location>
        <begin position="21"/>
        <end position="68"/>
    </location>
</feature>
<feature type="signal peptide" evidence="2">
    <location>
        <begin position="1"/>
        <end position="20"/>
    </location>
</feature>
<evidence type="ECO:0000313" key="4">
    <source>
        <dbReference type="WBParaSite" id="nRc.2.0.1.t34402-RA"/>
    </source>
</evidence>
<feature type="compositionally biased region" description="Polar residues" evidence="1">
    <location>
        <begin position="52"/>
        <end position="68"/>
    </location>
</feature>
<name>A0A915K938_ROMCU</name>
<reference evidence="4" key="1">
    <citation type="submission" date="2022-11" db="UniProtKB">
        <authorList>
            <consortium name="WormBaseParasite"/>
        </authorList>
    </citation>
    <scope>IDENTIFICATION</scope>
</reference>
<sequence length="68" mass="7770">MVMILRKGFIVLFFFFYTESSREMIQINTEILNIVIQTRNRLTTPCTTTQQSANSGQLTNQRSGGLLP</sequence>
<keyword evidence="2" id="KW-0732">Signal</keyword>
<accession>A0A915K938</accession>
<dbReference type="AlphaFoldDB" id="A0A915K938"/>
<feature type="region of interest" description="Disordered" evidence="1">
    <location>
        <begin position="46"/>
        <end position="68"/>
    </location>
</feature>
<dbReference type="WBParaSite" id="nRc.2.0.1.t34402-RA">
    <property type="protein sequence ID" value="nRc.2.0.1.t34402-RA"/>
    <property type="gene ID" value="nRc.2.0.1.g34402"/>
</dbReference>
<dbReference type="Proteomes" id="UP000887565">
    <property type="component" value="Unplaced"/>
</dbReference>
<evidence type="ECO:0000256" key="2">
    <source>
        <dbReference type="SAM" id="SignalP"/>
    </source>
</evidence>
<organism evidence="3 4">
    <name type="scientific">Romanomermis culicivorax</name>
    <name type="common">Nematode worm</name>
    <dbReference type="NCBI Taxonomy" id="13658"/>
    <lineage>
        <taxon>Eukaryota</taxon>
        <taxon>Metazoa</taxon>
        <taxon>Ecdysozoa</taxon>
        <taxon>Nematoda</taxon>
        <taxon>Enoplea</taxon>
        <taxon>Dorylaimia</taxon>
        <taxon>Mermithida</taxon>
        <taxon>Mermithoidea</taxon>
        <taxon>Mermithidae</taxon>
        <taxon>Romanomermis</taxon>
    </lineage>
</organism>
<evidence type="ECO:0000313" key="3">
    <source>
        <dbReference type="Proteomes" id="UP000887565"/>
    </source>
</evidence>
<protein>
    <submittedName>
        <fullName evidence="4">Secreted protein</fullName>
    </submittedName>
</protein>
<proteinExistence type="predicted"/>
<evidence type="ECO:0000256" key="1">
    <source>
        <dbReference type="SAM" id="MobiDB-lite"/>
    </source>
</evidence>